<reference evidence="1 2" key="1">
    <citation type="submission" date="2016-10" db="EMBL/GenBank/DDBJ databases">
        <title>Rodentibacter gen. nov. and new species.</title>
        <authorList>
            <person name="Christensen H."/>
        </authorList>
    </citation>
    <scope>NUCLEOTIDE SEQUENCE [LARGE SCALE GENOMIC DNA]</scope>
    <source>
        <strain evidence="1 2">199137021</strain>
    </source>
</reference>
<dbReference type="Proteomes" id="UP000188998">
    <property type="component" value="Unassembled WGS sequence"/>
</dbReference>
<dbReference type="Gene3D" id="3.90.220.20">
    <property type="entry name" value="DNA methylase specificity domains"/>
    <property type="match status" value="2"/>
</dbReference>
<evidence type="ECO:0000313" key="1">
    <source>
        <dbReference type="EMBL" id="OOF70047.1"/>
    </source>
</evidence>
<dbReference type="GeneID" id="85656993"/>
<evidence type="ECO:0000313" key="2">
    <source>
        <dbReference type="Proteomes" id="UP000188998"/>
    </source>
</evidence>
<organism evidence="1 2">
    <name type="scientific">Rodentibacter caecimuris</name>
    <dbReference type="NCBI Taxonomy" id="1796644"/>
    <lineage>
        <taxon>Bacteria</taxon>
        <taxon>Pseudomonadati</taxon>
        <taxon>Pseudomonadota</taxon>
        <taxon>Gammaproteobacteria</taxon>
        <taxon>Pasteurellales</taxon>
        <taxon>Pasteurellaceae</taxon>
        <taxon>Rodentibacter</taxon>
    </lineage>
</organism>
<keyword evidence="2" id="KW-1185">Reference proteome</keyword>
<comment type="caution">
    <text evidence="1">The sequence shown here is derived from an EMBL/GenBank/DDBJ whole genome shotgun (WGS) entry which is preliminary data.</text>
</comment>
<name>A0A9X8W115_9PAST</name>
<dbReference type="AlphaFoldDB" id="A0A9X8W115"/>
<dbReference type="SUPFAM" id="SSF116734">
    <property type="entry name" value="DNA methylase specificity domain"/>
    <property type="match status" value="2"/>
</dbReference>
<gene>
    <name evidence="1" type="ORF">BKG90_11245</name>
</gene>
<sequence length="500" mass="57466">MSNYIHTPKIISYNDIVENSFSLSSSQHKRFEITNQNCKLVRDFLARDLTRGDLGEEVGSANYISQSSHYFLRTKALQEHSYLPEISSETALPIMPSSFVEMNLKAGDLIISKDSNIGEIVILDKDYPNYMLSGALYKLPVNKHKYYLLAMMKHSIFREQLDFIVPKGATIRHAKTLFLDCKIPIPNDNVDNVIKFVENLTQAIVNKQRLIKERHQTILSLIEKELLDNQGDAVFSYNLPTIKEVENICRLDTNIYRKKFKNIVFTIENYINGYKTIHEFGFSLSRGQNLQVSNIGNSIYSKNRYDNFYTLILPKFISKYGTVDSIEYLGNPNSLKTLKKGDLIFGAEGFEKGRSIVIIEEQDKVITNIHGITIQQEEHNANKAIFVKCILDYFRSKGIIDLYAVGGNGGSLAQKYWSMIPFPNFPTEKQEEIAKLYHNPINYDVERTTLDNFLKLDDEFNNQAGIYELDKTAKILQSILDQTIENIINDNPIKIRFNIR</sequence>
<dbReference type="EMBL" id="MLAB01000061">
    <property type="protein sequence ID" value="OOF70047.1"/>
    <property type="molecule type" value="Genomic_DNA"/>
</dbReference>
<dbReference type="InterPro" id="IPR044946">
    <property type="entry name" value="Restrct_endonuc_typeI_TRD_sf"/>
</dbReference>
<accession>A0A9X8W115</accession>
<dbReference type="RefSeq" id="WP_059366372.1">
    <property type="nucleotide sequence ID" value="NZ_BBXJ01000001.1"/>
</dbReference>
<proteinExistence type="predicted"/>
<protein>
    <submittedName>
        <fullName evidence="1">Uncharacterized protein</fullName>
    </submittedName>
</protein>